<organism evidence="1 2">
    <name type="scientific">Tritrichomonas musculus</name>
    <dbReference type="NCBI Taxonomy" id="1915356"/>
    <lineage>
        <taxon>Eukaryota</taxon>
        <taxon>Metamonada</taxon>
        <taxon>Parabasalia</taxon>
        <taxon>Tritrichomonadida</taxon>
        <taxon>Tritrichomonadidae</taxon>
        <taxon>Tritrichomonas</taxon>
    </lineage>
</organism>
<proteinExistence type="predicted"/>
<accession>A0ABR2GKN6</accession>
<name>A0ABR2GKN6_9EUKA</name>
<gene>
    <name evidence="1" type="ORF">M9Y10_027972</name>
</gene>
<comment type="caution">
    <text evidence="1">The sequence shown here is derived from an EMBL/GenBank/DDBJ whole genome shotgun (WGS) entry which is preliminary data.</text>
</comment>
<protein>
    <recommendedName>
        <fullName evidence="3">ELMO domain-containing protein</fullName>
    </recommendedName>
</protein>
<dbReference type="EMBL" id="JAPFFF010000389">
    <property type="protein sequence ID" value="KAK8834484.1"/>
    <property type="molecule type" value="Genomic_DNA"/>
</dbReference>
<evidence type="ECO:0008006" key="3">
    <source>
        <dbReference type="Google" id="ProtNLM"/>
    </source>
</evidence>
<evidence type="ECO:0000313" key="1">
    <source>
        <dbReference type="EMBL" id="KAK8834484.1"/>
    </source>
</evidence>
<dbReference type="Proteomes" id="UP001470230">
    <property type="component" value="Unassembled WGS sequence"/>
</dbReference>
<sequence>MKFNSETNRFEKVENLNINKNCEYLQKVDNDYKTALWTTLQFVNNYEGGFSEAIGIASFCLLLIISINNDWKSEFEKVFDFSNKMMKNSDWKSLQYSFGTNFLFISMSILDVQDLVHIDVFDLDFLQMNWRLGINYFFIQSEIKKLKEMNFIPQFD</sequence>
<evidence type="ECO:0000313" key="2">
    <source>
        <dbReference type="Proteomes" id="UP001470230"/>
    </source>
</evidence>
<keyword evidence="2" id="KW-1185">Reference proteome</keyword>
<reference evidence="1 2" key="1">
    <citation type="submission" date="2024-04" db="EMBL/GenBank/DDBJ databases">
        <title>Tritrichomonas musculus Genome.</title>
        <authorList>
            <person name="Alves-Ferreira E."/>
            <person name="Grigg M."/>
            <person name="Lorenzi H."/>
            <person name="Galac M."/>
        </authorList>
    </citation>
    <scope>NUCLEOTIDE SEQUENCE [LARGE SCALE GENOMIC DNA]</scope>
    <source>
        <strain evidence="1 2">EAF2021</strain>
    </source>
</reference>